<evidence type="ECO:0000313" key="2">
    <source>
        <dbReference type="Proteomes" id="UP000236291"/>
    </source>
</evidence>
<evidence type="ECO:0000313" key="1">
    <source>
        <dbReference type="EMBL" id="PNX63888.1"/>
    </source>
</evidence>
<name>A0A2K3KC90_TRIPR</name>
<reference evidence="1 2" key="1">
    <citation type="journal article" date="2014" name="Am. J. Bot.">
        <title>Genome assembly and annotation for red clover (Trifolium pratense; Fabaceae).</title>
        <authorList>
            <person name="Istvanek J."/>
            <person name="Jaros M."/>
            <person name="Krenek A."/>
            <person name="Repkova J."/>
        </authorList>
    </citation>
    <scope>NUCLEOTIDE SEQUENCE [LARGE SCALE GENOMIC DNA]</scope>
    <source>
        <strain evidence="2">cv. Tatra</strain>
        <tissue evidence="1">Young leaves</tissue>
    </source>
</reference>
<sequence length="48" mass="5268">RPGYRQYSPLCIPVIDGSGCSYFGCYDWSYLTLSGSFEGLHSLVTSLA</sequence>
<proteinExistence type="predicted"/>
<accession>A0A2K3KC90</accession>
<organism evidence="1 2">
    <name type="scientific">Trifolium pratense</name>
    <name type="common">Red clover</name>
    <dbReference type="NCBI Taxonomy" id="57577"/>
    <lineage>
        <taxon>Eukaryota</taxon>
        <taxon>Viridiplantae</taxon>
        <taxon>Streptophyta</taxon>
        <taxon>Embryophyta</taxon>
        <taxon>Tracheophyta</taxon>
        <taxon>Spermatophyta</taxon>
        <taxon>Magnoliopsida</taxon>
        <taxon>eudicotyledons</taxon>
        <taxon>Gunneridae</taxon>
        <taxon>Pentapetalae</taxon>
        <taxon>rosids</taxon>
        <taxon>fabids</taxon>
        <taxon>Fabales</taxon>
        <taxon>Fabaceae</taxon>
        <taxon>Papilionoideae</taxon>
        <taxon>50 kb inversion clade</taxon>
        <taxon>NPAAA clade</taxon>
        <taxon>Hologalegina</taxon>
        <taxon>IRL clade</taxon>
        <taxon>Trifolieae</taxon>
        <taxon>Trifolium</taxon>
    </lineage>
</organism>
<comment type="caution">
    <text evidence="1">The sequence shown here is derived from an EMBL/GenBank/DDBJ whole genome shotgun (WGS) entry which is preliminary data.</text>
</comment>
<reference evidence="1 2" key="2">
    <citation type="journal article" date="2017" name="Front. Plant Sci.">
        <title>Gene Classification and Mining of Molecular Markers Useful in Red Clover (Trifolium pratense) Breeding.</title>
        <authorList>
            <person name="Istvanek J."/>
            <person name="Dluhosova J."/>
            <person name="Dluhos P."/>
            <person name="Patkova L."/>
            <person name="Nedelnik J."/>
            <person name="Repkova J."/>
        </authorList>
    </citation>
    <scope>NUCLEOTIDE SEQUENCE [LARGE SCALE GENOMIC DNA]</scope>
    <source>
        <strain evidence="2">cv. Tatra</strain>
        <tissue evidence="1">Young leaves</tissue>
    </source>
</reference>
<dbReference type="AlphaFoldDB" id="A0A2K3KC90"/>
<gene>
    <name evidence="1" type="ORF">L195_g061844</name>
</gene>
<protein>
    <submittedName>
        <fullName evidence="1">Uncharacterized protein</fullName>
    </submittedName>
</protein>
<dbReference type="Proteomes" id="UP000236291">
    <property type="component" value="Unassembled WGS sequence"/>
</dbReference>
<dbReference type="EMBL" id="ASHM01159670">
    <property type="protein sequence ID" value="PNX63888.1"/>
    <property type="molecule type" value="Genomic_DNA"/>
</dbReference>
<feature type="non-terminal residue" evidence="1">
    <location>
        <position position="1"/>
    </location>
</feature>